<keyword evidence="1" id="KW-0143">Chaperone</keyword>
<name>A0A073CEE1_PLAA1</name>
<dbReference type="CDD" id="cd06257">
    <property type="entry name" value="DnaJ"/>
    <property type="match status" value="1"/>
</dbReference>
<evidence type="ECO:0000313" key="4">
    <source>
        <dbReference type="EMBL" id="KEI66277.1"/>
    </source>
</evidence>
<dbReference type="eggNOG" id="COG0484">
    <property type="taxonomic scope" value="Bacteria"/>
</dbReference>
<feature type="repeat" description="TPR" evidence="2">
    <location>
        <begin position="156"/>
        <end position="189"/>
    </location>
</feature>
<accession>A0A073CEE1</accession>
<evidence type="ECO:0000256" key="2">
    <source>
        <dbReference type="PROSITE-ProRule" id="PRU00339"/>
    </source>
</evidence>
<sequence>MMDTTDYYRQLGLRLGASLEAVKTSYRQLARQYHPDVNPGNEVARDKFMAITEAYKFLLTIAKPEAELEPVTASKKTVTSGSKVPQYQPTKVKITPKSPPIQFNPELTKEEQKIKENSYLELQQLLKYKRFPRAIALIEGLAQRIPHDPEIRQWQAISYQRWGRKLITEKQVDKARNYLKKALKTDPHNRALWAEVERDFRQLEKIY</sequence>
<dbReference type="InterPro" id="IPR036869">
    <property type="entry name" value="J_dom_sf"/>
</dbReference>
<dbReference type="InterPro" id="IPR051938">
    <property type="entry name" value="Apopto_cytoskel_mod"/>
</dbReference>
<dbReference type="SUPFAM" id="SSF46565">
    <property type="entry name" value="Chaperone J-domain"/>
    <property type="match status" value="1"/>
</dbReference>
<gene>
    <name evidence="4" type="ORF">A19Y_1195</name>
</gene>
<reference evidence="4 5" key="1">
    <citation type="journal article" date="2014" name="Appl. Environ. Microbiol.">
        <title>Elucidation of insertion elements encoded on plasmids and in vitro construction of shuttle vectors from the toxic cyanobacterium Planktothrix.</title>
        <authorList>
            <person name="Christiansen G."/>
            <person name="Goesmann A."/>
            <person name="Kurmayer R."/>
        </authorList>
    </citation>
    <scope>NUCLEOTIDE SEQUENCE [LARGE SCALE GENOMIC DNA]</scope>
    <source>
        <strain evidence="4 5">NIVA-CYA 126/8</strain>
    </source>
</reference>
<dbReference type="InterPro" id="IPR011990">
    <property type="entry name" value="TPR-like_helical_dom_sf"/>
</dbReference>
<dbReference type="PANTHER" id="PTHR44145:SF3">
    <property type="entry name" value="DNAJ HOMOLOG SUBFAMILY A MEMBER 3, MITOCHONDRIAL"/>
    <property type="match status" value="1"/>
</dbReference>
<dbReference type="SMART" id="SM00271">
    <property type="entry name" value="DnaJ"/>
    <property type="match status" value="1"/>
</dbReference>
<organism evidence="4 5">
    <name type="scientific">Planktothrix agardhii (strain NIVA-CYA 126/8)</name>
    <dbReference type="NCBI Taxonomy" id="388467"/>
    <lineage>
        <taxon>Bacteria</taxon>
        <taxon>Bacillati</taxon>
        <taxon>Cyanobacteriota</taxon>
        <taxon>Cyanophyceae</taxon>
        <taxon>Oscillatoriophycideae</taxon>
        <taxon>Oscillatoriales</taxon>
        <taxon>Microcoleaceae</taxon>
        <taxon>Planktothrix</taxon>
    </lineage>
</organism>
<dbReference type="STRING" id="388467.A19Y_1195"/>
<dbReference type="InterPro" id="IPR019734">
    <property type="entry name" value="TPR_rpt"/>
</dbReference>
<dbReference type="PANTHER" id="PTHR44145">
    <property type="entry name" value="DNAJ HOMOLOG SUBFAMILY A MEMBER 3, MITOCHONDRIAL"/>
    <property type="match status" value="1"/>
</dbReference>
<evidence type="ECO:0000256" key="1">
    <source>
        <dbReference type="ARBA" id="ARBA00023186"/>
    </source>
</evidence>
<dbReference type="Gene3D" id="1.25.40.10">
    <property type="entry name" value="Tetratricopeptide repeat domain"/>
    <property type="match status" value="1"/>
</dbReference>
<dbReference type="AlphaFoldDB" id="A0A073CEE1"/>
<dbReference type="SUPFAM" id="SSF48452">
    <property type="entry name" value="TPR-like"/>
    <property type="match status" value="1"/>
</dbReference>
<dbReference type="HOGENOM" id="CLU_085705_0_0_3"/>
<dbReference type="Proteomes" id="UP000027395">
    <property type="component" value="Chromosome"/>
</dbReference>
<dbReference type="Pfam" id="PF00226">
    <property type="entry name" value="DnaJ"/>
    <property type="match status" value="1"/>
</dbReference>
<keyword evidence="2" id="KW-0802">TPR repeat</keyword>
<dbReference type="PATRIC" id="fig|388467.6.peg.1134"/>
<dbReference type="PROSITE" id="PS50076">
    <property type="entry name" value="DNAJ_2"/>
    <property type="match status" value="1"/>
</dbReference>
<dbReference type="Gene3D" id="1.10.287.110">
    <property type="entry name" value="DnaJ domain"/>
    <property type="match status" value="1"/>
</dbReference>
<protein>
    <recommendedName>
        <fullName evidence="3">J domain-containing protein</fullName>
    </recommendedName>
</protein>
<evidence type="ECO:0000259" key="3">
    <source>
        <dbReference type="PROSITE" id="PS50076"/>
    </source>
</evidence>
<feature type="domain" description="J" evidence="3">
    <location>
        <begin position="6"/>
        <end position="63"/>
    </location>
</feature>
<evidence type="ECO:0000313" key="5">
    <source>
        <dbReference type="Proteomes" id="UP000027395"/>
    </source>
</evidence>
<dbReference type="InterPro" id="IPR001623">
    <property type="entry name" value="DnaJ_domain"/>
</dbReference>
<dbReference type="PROSITE" id="PS50005">
    <property type="entry name" value="TPR"/>
    <property type="match status" value="1"/>
</dbReference>
<dbReference type="PRINTS" id="PR00625">
    <property type="entry name" value="JDOMAIN"/>
</dbReference>
<dbReference type="EMBL" id="CM002803">
    <property type="protein sequence ID" value="KEI66277.1"/>
    <property type="molecule type" value="Genomic_DNA"/>
</dbReference>
<proteinExistence type="predicted"/>
<keyword evidence="5" id="KW-1185">Reference proteome</keyword>